<evidence type="ECO:0000313" key="3">
    <source>
        <dbReference type="Proteomes" id="UP001500067"/>
    </source>
</evidence>
<dbReference type="SUPFAM" id="SSF143422">
    <property type="entry name" value="Transposase IS200-like"/>
    <property type="match status" value="1"/>
</dbReference>
<keyword evidence="3" id="KW-1185">Reference proteome</keyword>
<evidence type="ECO:0000313" key="2">
    <source>
        <dbReference type="EMBL" id="GAA4470145.1"/>
    </source>
</evidence>
<accession>A0ABP8NNJ7</accession>
<dbReference type="InterPro" id="IPR002686">
    <property type="entry name" value="Transposase_17"/>
</dbReference>
<reference evidence="3" key="1">
    <citation type="journal article" date="2019" name="Int. J. Syst. Evol. Microbiol.">
        <title>The Global Catalogue of Microorganisms (GCM) 10K type strain sequencing project: providing services to taxonomists for standard genome sequencing and annotation.</title>
        <authorList>
            <consortium name="The Broad Institute Genomics Platform"/>
            <consortium name="The Broad Institute Genome Sequencing Center for Infectious Disease"/>
            <person name="Wu L."/>
            <person name="Ma J."/>
        </authorList>
    </citation>
    <scope>NUCLEOTIDE SEQUENCE [LARGE SCALE GENOMIC DNA]</scope>
    <source>
        <strain evidence="3">JCM 32105</strain>
    </source>
</reference>
<dbReference type="Pfam" id="PF01797">
    <property type="entry name" value="Y1_Tnp"/>
    <property type="match status" value="1"/>
</dbReference>
<dbReference type="InterPro" id="IPR052715">
    <property type="entry name" value="RAYT_transposase"/>
</dbReference>
<gene>
    <name evidence="2" type="ORF">GCM10023093_30800</name>
</gene>
<dbReference type="InterPro" id="IPR036515">
    <property type="entry name" value="Transposase_17_sf"/>
</dbReference>
<dbReference type="SMART" id="SM01321">
    <property type="entry name" value="Y1_Tnp"/>
    <property type="match status" value="1"/>
</dbReference>
<comment type="caution">
    <text evidence="2">The sequence shown here is derived from an EMBL/GenBank/DDBJ whole genome shotgun (WGS) entry which is preliminary data.</text>
</comment>
<dbReference type="EMBL" id="BAABFA010000024">
    <property type="protein sequence ID" value="GAA4470145.1"/>
    <property type="molecule type" value="Genomic_DNA"/>
</dbReference>
<sequence>MSTGYQIDDQYGMYFLTFTVVDWVDIFTRKAYRDIVIDSMNYCIKQKGLCVFGYVIMTNHIHLIAQSKTGKLSDTIRDFKKFTARTILEVIRTEPESRREWMLHRFEWNASQHERNSKYQVWSHANHAMYISTEKFFRQKLEYIHQNPLRAGWVEREEDYVYSSAKALFCNVNGMVDLSYW</sequence>
<dbReference type="PANTHER" id="PTHR36966:SF1">
    <property type="entry name" value="REP-ASSOCIATED TYROSINE TRANSPOSASE"/>
    <property type="match status" value="1"/>
</dbReference>
<dbReference type="Proteomes" id="UP001500067">
    <property type="component" value="Unassembled WGS sequence"/>
</dbReference>
<dbReference type="RefSeq" id="WP_345085269.1">
    <property type="nucleotide sequence ID" value="NZ_BAABFA010000024.1"/>
</dbReference>
<feature type="domain" description="Transposase IS200-like" evidence="1">
    <location>
        <begin position="10"/>
        <end position="147"/>
    </location>
</feature>
<dbReference type="Gene3D" id="3.30.70.1290">
    <property type="entry name" value="Transposase IS200-like"/>
    <property type="match status" value="1"/>
</dbReference>
<evidence type="ECO:0000259" key="1">
    <source>
        <dbReference type="SMART" id="SM01321"/>
    </source>
</evidence>
<proteinExistence type="predicted"/>
<dbReference type="NCBIfam" id="NF047646">
    <property type="entry name" value="REP_Tyr_transpos"/>
    <property type="match status" value="1"/>
</dbReference>
<dbReference type="PANTHER" id="PTHR36966">
    <property type="entry name" value="REP-ASSOCIATED TYROSINE TRANSPOSASE"/>
    <property type="match status" value="1"/>
</dbReference>
<protein>
    <submittedName>
        <fullName evidence="2">Transposase</fullName>
    </submittedName>
</protein>
<organism evidence="2 3">
    <name type="scientific">Nemorincola caseinilytica</name>
    <dbReference type="NCBI Taxonomy" id="2054315"/>
    <lineage>
        <taxon>Bacteria</taxon>
        <taxon>Pseudomonadati</taxon>
        <taxon>Bacteroidota</taxon>
        <taxon>Chitinophagia</taxon>
        <taxon>Chitinophagales</taxon>
        <taxon>Chitinophagaceae</taxon>
        <taxon>Nemorincola</taxon>
    </lineage>
</organism>
<name>A0ABP8NNJ7_9BACT</name>